<evidence type="ECO:0000313" key="8">
    <source>
        <dbReference type="Ensembl" id="ENSSDAP00000019972.1"/>
    </source>
</evidence>
<dbReference type="Proteomes" id="UP000694422">
    <property type="component" value="Unplaced"/>
</dbReference>
<name>A0A8C9Q5C2_SPEDA</name>
<keyword evidence="1" id="KW-0732">Signal</keyword>
<reference evidence="8" key="1">
    <citation type="submission" date="2025-08" db="UniProtKB">
        <authorList>
            <consortium name="Ensembl"/>
        </authorList>
    </citation>
    <scope>IDENTIFICATION</scope>
</reference>
<dbReference type="InterPro" id="IPR013106">
    <property type="entry name" value="Ig_V-set"/>
</dbReference>
<dbReference type="Gene3D" id="2.60.40.10">
    <property type="entry name" value="Immunoglobulins"/>
    <property type="match status" value="1"/>
</dbReference>
<protein>
    <recommendedName>
        <fullName evidence="7">Ig-like domain-containing protein</fullName>
    </recommendedName>
</protein>
<dbReference type="PROSITE" id="PS50835">
    <property type="entry name" value="IG_LIKE"/>
    <property type="match status" value="1"/>
</dbReference>
<evidence type="ECO:0000259" key="7">
    <source>
        <dbReference type="PROSITE" id="PS50835"/>
    </source>
</evidence>
<proteinExistence type="predicted"/>
<dbReference type="AlphaFoldDB" id="A0A8C9Q5C2"/>
<dbReference type="PANTHER" id="PTHR19367">
    <property type="entry name" value="T-CELL RECEPTOR ALPHA CHAIN V REGION"/>
    <property type="match status" value="1"/>
</dbReference>
<dbReference type="InterPro" id="IPR013783">
    <property type="entry name" value="Ig-like_fold"/>
</dbReference>
<dbReference type="InterPro" id="IPR036179">
    <property type="entry name" value="Ig-like_dom_sf"/>
</dbReference>
<sequence length="153" mass="17070">MNLSGSLITKMTHISFFPLGRTHGQSMTQMEGQQTMSEGSILIINCTYSSSGYAHLFWYVQYPGDGPQLLLKAMKANDKGREKGFEATYKKETTSFHLEKASIQESDSAVYYCALSDTVAETAGGSDFPYLCGEMAPNFKRESDWVYQWKPGS</sequence>
<dbReference type="GO" id="GO:0002250">
    <property type="term" value="P:adaptive immune response"/>
    <property type="evidence" value="ECO:0007669"/>
    <property type="project" value="UniProtKB-KW"/>
</dbReference>
<evidence type="ECO:0000256" key="5">
    <source>
        <dbReference type="ARBA" id="ARBA00023319"/>
    </source>
</evidence>
<feature type="domain" description="Ig-like" evidence="7">
    <location>
        <begin position="25"/>
        <end position="124"/>
    </location>
</feature>
<dbReference type="GO" id="GO:0042101">
    <property type="term" value="C:T cell receptor complex"/>
    <property type="evidence" value="ECO:0007669"/>
    <property type="project" value="UniProtKB-KW"/>
</dbReference>
<dbReference type="PANTHER" id="PTHR19367:SF43">
    <property type="entry name" value="T CELL RECEPTOR ALPHA VARIABLE 6-4-RELATED"/>
    <property type="match status" value="1"/>
</dbReference>
<dbReference type="SUPFAM" id="SSF48726">
    <property type="entry name" value="Immunoglobulin"/>
    <property type="match status" value="1"/>
</dbReference>
<keyword evidence="2" id="KW-0391">Immunity</keyword>
<dbReference type="InterPro" id="IPR051287">
    <property type="entry name" value="TCR_variable_region"/>
</dbReference>
<keyword evidence="5" id="KW-0393">Immunoglobulin domain</keyword>
<evidence type="ECO:0000256" key="4">
    <source>
        <dbReference type="ARBA" id="ARBA00023170"/>
    </source>
</evidence>
<dbReference type="SMART" id="SM00406">
    <property type="entry name" value="IGv"/>
    <property type="match status" value="1"/>
</dbReference>
<dbReference type="Ensembl" id="ENSSDAT00000022846.1">
    <property type="protein sequence ID" value="ENSSDAP00000019972.1"/>
    <property type="gene ID" value="ENSSDAG00000018214.1"/>
</dbReference>
<organism evidence="8 9">
    <name type="scientific">Spermophilus dauricus</name>
    <name type="common">Daurian ground squirrel</name>
    <dbReference type="NCBI Taxonomy" id="99837"/>
    <lineage>
        <taxon>Eukaryota</taxon>
        <taxon>Metazoa</taxon>
        <taxon>Chordata</taxon>
        <taxon>Craniata</taxon>
        <taxon>Vertebrata</taxon>
        <taxon>Euteleostomi</taxon>
        <taxon>Mammalia</taxon>
        <taxon>Eutheria</taxon>
        <taxon>Euarchontoglires</taxon>
        <taxon>Glires</taxon>
        <taxon>Rodentia</taxon>
        <taxon>Sciuromorpha</taxon>
        <taxon>Sciuridae</taxon>
        <taxon>Xerinae</taxon>
        <taxon>Marmotini</taxon>
        <taxon>Spermophilus</taxon>
    </lineage>
</organism>
<evidence type="ECO:0000256" key="1">
    <source>
        <dbReference type="ARBA" id="ARBA00022729"/>
    </source>
</evidence>
<accession>A0A8C9Q5C2</accession>
<dbReference type="InterPro" id="IPR007110">
    <property type="entry name" value="Ig-like_dom"/>
</dbReference>
<reference evidence="8" key="2">
    <citation type="submission" date="2025-09" db="UniProtKB">
        <authorList>
            <consortium name="Ensembl"/>
        </authorList>
    </citation>
    <scope>IDENTIFICATION</scope>
</reference>
<evidence type="ECO:0000256" key="6">
    <source>
        <dbReference type="ARBA" id="ARBA00043266"/>
    </source>
</evidence>
<evidence type="ECO:0000313" key="9">
    <source>
        <dbReference type="Proteomes" id="UP000694422"/>
    </source>
</evidence>
<evidence type="ECO:0000256" key="3">
    <source>
        <dbReference type="ARBA" id="ARBA00023130"/>
    </source>
</evidence>
<keyword evidence="6" id="KW-1279">T cell receptor</keyword>
<keyword evidence="4" id="KW-0675">Receptor</keyword>
<dbReference type="Pfam" id="PF07686">
    <property type="entry name" value="V-set"/>
    <property type="match status" value="1"/>
</dbReference>
<keyword evidence="9" id="KW-1185">Reference proteome</keyword>
<keyword evidence="3" id="KW-1064">Adaptive immunity</keyword>
<evidence type="ECO:0000256" key="2">
    <source>
        <dbReference type="ARBA" id="ARBA00022859"/>
    </source>
</evidence>